<reference evidence="3 4" key="1">
    <citation type="submission" date="2018-09" db="EMBL/GenBank/DDBJ databases">
        <title>YIM 75507 draft genome.</title>
        <authorList>
            <person name="Tang S."/>
            <person name="Feng Y."/>
        </authorList>
    </citation>
    <scope>NUCLEOTIDE SEQUENCE [LARGE SCALE GENOMIC DNA]</scope>
    <source>
        <strain evidence="3 4">YIM 75507</strain>
    </source>
</reference>
<dbReference type="OrthoDB" id="7181050at2"/>
<name>A0A3A4AU82_9ACTN</name>
<dbReference type="RefSeq" id="WP_119927497.1">
    <property type="nucleotide sequence ID" value="NZ_QZEY01000005.1"/>
</dbReference>
<dbReference type="PRINTS" id="PR01543">
    <property type="entry name" value="ANATRNSFRASE"/>
</dbReference>
<gene>
    <name evidence="3" type="ORF">D5H75_17410</name>
</gene>
<dbReference type="InterPro" id="IPR001447">
    <property type="entry name" value="Arylamine_N-AcTrfase"/>
</dbReference>
<comment type="similarity">
    <text evidence="1 2">Belongs to the arylamine N-acetyltransferase family.</text>
</comment>
<dbReference type="Gene3D" id="2.40.128.150">
    <property type="entry name" value="Cysteine proteinases"/>
    <property type="match status" value="1"/>
</dbReference>
<organism evidence="3 4">
    <name type="scientific">Bailinhaonella thermotolerans</name>
    <dbReference type="NCBI Taxonomy" id="1070861"/>
    <lineage>
        <taxon>Bacteria</taxon>
        <taxon>Bacillati</taxon>
        <taxon>Actinomycetota</taxon>
        <taxon>Actinomycetes</taxon>
        <taxon>Streptosporangiales</taxon>
        <taxon>Streptosporangiaceae</taxon>
        <taxon>Bailinhaonella</taxon>
    </lineage>
</organism>
<evidence type="ECO:0000256" key="1">
    <source>
        <dbReference type="ARBA" id="ARBA00006547"/>
    </source>
</evidence>
<dbReference type="SUPFAM" id="SSF54001">
    <property type="entry name" value="Cysteine proteinases"/>
    <property type="match status" value="1"/>
</dbReference>
<evidence type="ECO:0000256" key="2">
    <source>
        <dbReference type="RuleBase" id="RU003452"/>
    </source>
</evidence>
<keyword evidence="4" id="KW-1185">Reference proteome</keyword>
<dbReference type="EMBL" id="QZEY01000005">
    <property type="protein sequence ID" value="RJL32179.1"/>
    <property type="molecule type" value="Genomic_DNA"/>
</dbReference>
<comment type="caution">
    <text evidence="3">The sequence shown here is derived from an EMBL/GenBank/DDBJ whole genome shotgun (WGS) entry which is preliminary data.</text>
</comment>
<protein>
    <submittedName>
        <fullName evidence="3">Arylamine N-acetyltransferase</fullName>
    </submittedName>
</protein>
<dbReference type="PANTHER" id="PTHR11786">
    <property type="entry name" value="N-HYDROXYARYLAMINE O-ACETYLTRANSFERASE"/>
    <property type="match status" value="1"/>
</dbReference>
<proteinExistence type="inferred from homology"/>
<dbReference type="AlphaFoldDB" id="A0A3A4AU82"/>
<sequence>MDESQVEAYLARIGAERPQRLDGDALRELQTRHLDTVPFENLSIHLGEEITLTEEALYDKVVVRRRGGFCYELNGLFAALLTALGHRVERLAARVHADGRLGPPYDHLTLRVETPEGNDGPWLADVGFGRFARHPLLFDGRSDQRDPEGVFRLAEAGDGDLDVLHEGVPQFRLERRPRDLADFEATCWWHRTSPKSHFTRSPVCSLPTEGGRVSLSGRTLITTTPQGREERVLTSDAELLAAYRTHFGVELSHPPTIPQPKP</sequence>
<dbReference type="InterPro" id="IPR038765">
    <property type="entry name" value="Papain-like_cys_pep_sf"/>
</dbReference>
<dbReference type="PANTHER" id="PTHR11786:SF0">
    <property type="entry name" value="ARYLAMINE N-ACETYLTRANSFERASE 4-RELATED"/>
    <property type="match status" value="1"/>
</dbReference>
<dbReference type="GO" id="GO:0016407">
    <property type="term" value="F:acetyltransferase activity"/>
    <property type="evidence" value="ECO:0007669"/>
    <property type="project" value="InterPro"/>
</dbReference>
<dbReference type="Gene3D" id="3.30.2140.10">
    <property type="entry name" value="Arylamine N-acetyltransferase"/>
    <property type="match status" value="1"/>
</dbReference>
<dbReference type="Pfam" id="PF00797">
    <property type="entry name" value="Acetyltransf_2"/>
    <property type="match status" value="1"/>
</dbReference>
<accession>A0A3A4AU82</accession>
<dbReference type="Proteomes" id="UP000265768">
    <property type="component" value="Unassembled WGS sequence"/>
</dbReference>
<keyword evidence="3" id="KW-0808">Transferase</keyword>
<evidence type="ECO:0000313" key="4">
    <source>
        <dbReference type="Proteomes" id="UP000265768"/>
    </source>
</evidence>
<evidence type="ECO:0000313" key="3">
    <source>
        <dbReference type="EMBL" id="RJL32179.1"/>
    </source>
</evidence>